<accession>A0ABP8DR61</accession>
<dbReference type="PANTHER" id="PTHR43194">
    <property type="entry name" value="HYDROLASE ALPHA/BETA FOLD FAMILY"/>
    <property type="match status" value="1"/>
</dbReference>
<dbReference type="InterPro" id="IPR050228">
    <property type="entry name" value="Carboxylesterase_BioH"/>
</dbReference>
<dbReference type="GO" id="GO:0016787">
    <property type="term" value="F:hydrolase activity"/>
    <property type="evidence" value="ECO:0007669"/>
    <property type="project" value="UniProtKB-KW"/>
</dbReference>
<comment type="caution">
    <text evidence="2">The sequence shown here is derived from an EMBL/GenBank/DDBJ whole genome shotgun (WGS) entry which is preliminary data.</text>
</comment>
<proteinExistence type="predicted"/>
<sequence>MRLARTDSGSGRPMVLLHGGGSGRATWDAFTRSVSGYRVVAPDLRGHGDSPRSPVYTLSDHADDVLELLDELALGPVVLVGHSLGGHAATLVAQRHPDRVARLVLEDPPAPPRAGPAGGFSRTRLALSGLTGGLSRRRFDRHALTSAIVQLREPDPAWWEALARIEAPTLVLSGGPKSHIPPARLKAMTAAIPGARLVTIAAGHRIHSTALPQFTAAVLEFLGP</sequence>
<keyword evidence="2" id="KW-0378">Hydrolase</keyword>
<evidence type="ECO:0000313" key="3">
    <source>
        <dbReference type="Proteomes" id="UP001500620"/>
    </source>
</evidence>
<dbReference type="Pfam" id="PF00561">
    <property type="entry name" value="Abhydrolase_1"/>
    <property type="match status" value="1"/>
</dbReference>
<dbReference type="PRINTS" id="PR00111">
    <property type="entry name" value="ABHYDROLASE"/>
</dbReference>
<reference evidence="3" key="1">
    <citation type="journal article" date="2019" name="Int. J. Syst. Evol. Microbiol.">
        <title>The Global Catalogue of Microorganisms (GCM) 10K type strain sequencing project: providing services to taxonomists for standard genome sequencing and annotation.</title>
        <authorList>
            <consortium name="The Broad Institute Genomics Platform"/>
            <consortium name="The Broad Institute Genome Sequencing Center for Infectious Disease"/>
            <person name="Wu L."/>
            <person name="Ma J."/>
        </authorList>
    </citation>
    <scope>NUCLEOTIDE SEQUENCE [LARGE SCALE GENOMIC DNA]</scope>
    <source>
        <strain evidence="3">JCM 17441</strain>
    </source>
</reference>
<dbReference type="EMBL" id="BAABAT010000050">
    <property type="protein sequence ID" value="GAA4262212.1"/>
    <property type="molecule type" value="Genomic_DNA"/>
</dbReference>
<evidence type="ECO:0000259" key="1">
    <source>
        <dbReference type="Pfam" id="PF00561"/>
    </source>
</evidence>
<feature type="domain" description="AB hydrolase-1" evidence="1">
    <location>
        <begin position="13"/>
        <end position="111"/>
    </location>
</feature>
<name>A0ABP8DR61_9ACTN</name>
<evidence type="ECO:0000313" key="2">
    <source>
        <dbReference type="EMBL" id="GAA4262212.1"/>
    </source>
</evidence>
<protein>
    <submittedName>
        <fullName evidence="2">Alpha/beta fold hydrolase</fullName>
    </submittedName>
</protein>
<dbReference type="InterPro" id="IPR000639">
    <property type="entry name" value="Epox_hydrolase-like"/>
</dbReference>
<gene>
    <name evidence="2" type="ORF">GCM10022255_098070</name>
</gene>
<organism evidence="2 3">
    <name type="scientific">Dactylosporangium darangshiense</name>
    <dbReference type="NCBI Taxonomy" id="579108"/>
    <lineage>
        <taxon>Bacteria</taxon>
        <taxon>Bacillati</taxon>
        <taxon>Actinomycetota</taxon>
        <taxon>Actinomycetes</taxon>
        <taxon>Micromonosporales</taxon>
        <taxon>Micromonosporaceae</taxon>
        <taxon>Dactylosporangium</taxon>
    </lineage>
</organism>
<dbReference type="Proteomes" id="UP001500620">
    <property type="component" value="Unassembled WGS sequence"/>
</dbReference>
<dbReference type="RefSeq" id="WP_345139611.1">
    <property type="nucleotide sequence ID" value="NZ_BAABAT010000050.1"/>
</dbReference>
<dbReference type="InterPro" id="IPR029058">
    <property type="entry name" value="AB_hydrolase_fold"/>
</dbReference>
<dbReference type="PRINTS" id="PR00412">
    <property type="entry name" value="EPOXHYDRLASE"/>
</dbReference>
<dbReference type="Gene3D" id="3.40.50.1820">
    <property type="entry name" value="alpha/beta hydrolase"/>
    <property type="match status" value="1"/>
</dbReference>
<dbReference type="SUPFAM" id="SSF53474">
    <property type="entry name" value="alpha/beta-Hydrolases"/>
    <property type="match status" value="1"/>
</dbReference>
<dbReference type="PANTHER" id="PTHR43194:SF2">
    <property type="entry name" value="PEROXISOMAL MEMBRANE PROTEIN LPX1"/>
    <property type="match status" value="1"/>
</dbReference>
<dbReference type="InterPro" id="IPR000073">
    <property type="entry name" value="AB_hydrolase_1"/>
</dbReference>
<keyword evidence="3" id="KW-1185">Reference proteome</keyword>